<comment type="caution">
    <text evidence="2">The sequence shown here is derived from an EMBL/GenBank/DDBJ whole genome shotgun (WGS) entry which is preliminary data.</text>
</comment>
<organism evidence="2 3">
    <name type="scientific">Simiduia aestuariiviva</name>
    <dbReference type="NCBI Taxonomy" id="1510459"/>
    <lineage>
        <taxon>Bacteria</taxon>
        <taxon>Pseudomonadati</taxon>
        <taxon>Pseudomonadota</taxon>
        <taxon>Gammaproteobacteria</taxon>
        <taxon>Cellvibrionales</taxon>
        <taxon>Cellvibrionaceae</taxon>
        <taxon>Simiduia</taxon>
    </lineage>
</organism>
<gene>
    <name evidence="2" type="ORF">FHS30_000455</name>
</gene>
<protein>
    <recommendedName>
        <fullName evidence="4">Transmembrane protein</fullName>
    </recommendedName>
</protein>
<evidence type="ECO:0000313" key="2">
    <source>
        <dbReference type="EMBL" id="MBB3167279.1"/>
    </source>
</evidence>
<proteinExistence type="predicted"/>
<feature type="transmembrane region" description="Helical" evidence="1">
    <location>
        <begin position="72"/>
        <end position="92"/>
    </location>
</feature>
<evidence type="ECO:0000313" key="3">
    <source>
        <dbReference type="Proteomes" id="UP000559987"/>
    </source>
</evidence>
<keyword evidence="1" id="KW-1133">Transmembrane helix</keyword>
<accession>A0A839UL23</accession>
<keyword evidence="1" id="KW-0472">Membrane</keyword>
<feature type="transmembrane region" description="Helical" evidence="1">
    <location>
        <begin position="41"/>
        <end position="60"/>
    </location>
</feature>
<keyword evidence="3" id="KW-1185">Reference proteome</keyword>
<sequence length="94" mass="10399">MNDNRLFLILYFGWLNLAVAASAACLWIWQPHWLPYNGHGMGFTLILQGVVAAAMIFAVKQRQAGTLLGSKAFPATMVAYGLFLLMALRWLAQG</sequence>
<evidence type="ECO:0008006" key="4">
    <source>
        <dbReference type="Google" id="ProtNLM"/>
    </source>
</evidence>
<dbReference type="Proteomes" id="UP000559987">
    <property type="component" value="Unassembled WGS sequence"/>
</dbReference>
<dbReference type="PROSITE" id="PS51257">
    <property type="entry name" value="PROKAR_LIPOPROTEIN"/>
    <property type="match status" value="1"/>
</dbReference>
<evidence type="ECO:0000256" key="1">
    <source>
        <dbReference type="SAM" id="Phobius"/>
    </source>
</evidence>
<dbReference type="RefSeq" id="WP_183907863.1">
    <property type="nucleotide sequence ID" value="NZ_JACHXZ010000001.1"/>
</dbReference>
<dbReference type="AlphaFoldDB" id="A0A839UL23"/>
<reference evidence="2 3" key="1">
    <citation type="submission" date="2020-08" db="EMBL/GenBank/DDBJ databases">
        <title>Genomic Encyclopedia of Type Strains, Phase III (KMG-III): the genomes of soil and plant-associated and newly described type strains.</title>
        <authorList>
            <person name="Whitman W."/>
        </authorList>
    </citation>
    <scope>NUCLEOTIDE SEQUENCE [LARGE SCALE GENOMIC DNA]</scope>
    <source>
        <strain evidence="2 3">CECT 8571</strain>
    </source>
</reference>
<dbReference type="EMBL" id="JACHXZ010000001">
    <property type="protein sequence ID" value="MBB3167279.1"/>
    <property type="molecule type" value="Genomic_DNA"/>
</dbReference>
<feature type="transmembrane region" description="Helical" evidence="1">
    <location>
        <begin position="7"/>
        <end position="29"/>
    </location>
</feature>
<keyword evidence="1" id="KW-0812">Transmembrane</keyword>
<name>A0A839UL23_9GAMM</name>